<dbReference type="Proteomes" id="UP000789920">
    <property type="component" value="Unassembled WGS sequence"/>
</dbReference>
<sequence>PGILTTAVRDGCWVLIEDIDLASMDVLSILFPLLETGQLFIPDKGQKIYAKQGFQLFATRSLMSDCDNEISKRQTTDSVIGHTLWTKIKVQSQSIDELESIVANRFGGLQDLVPDIIRVYKAMVSIYQDVTMFSSNALRFISARDLMKWCKRIEFFIGSNDLVTYSQGLSNKVREELFKEAADCFCAMISDYKSWFMVLERLGETLGMTDQWVQFYVNSYIPNINIDDKDIIIGRARFLSVNRKKNINIKRESQQQSFANTGHTLRLLEQIAVCVLLCEPVLLVGETGTGKTATIQYLAELMHQNLIVVNLSQQGDSSDLLGGFKPVDAKVIVTPLKEEFDKLFRKTFSVQKNSRFLETIHKMYVTKKYSKLVTLMQEAIKLVETSFNTEQSQDEQKNSRKISSPELRNQWKLFENSVKEFQYQLDQIRNKFVFKFVEGSLANAVTKGDWILLDEINLASTETLECLNSILQDSESSLLLIEKGDSKPITRHPNFRIFACMNPATDVGKRDLPPGLRSRFSEFYVNSPDSRRDDLLCIVKKYLSGCIHGEDRVCIEIVDFYLEVKELQRQHKLVDGSNQRPHFSMRTLTRALSVVSQITPIYGLKRSIYESFCMTFLTQLNKESEIIMQGLIENCLLNDINLKALITQIPRQPSNADYVQFGCYWLKIGQYPSKEVSNYILTPSVMKNLNNIARVVMSSKFPVLLQGPTSAGKTSMIHYLAQRTNHRFMRINNHEHTDLQEYLGSYVTNSEGKLEYQEGILVEAVRKGYWLVLDELNLAPTDVLEALNRLLDDNRELFIPETQEVIRPHSDFMLFATQNPPGLYAGRKVLSRAFRNRFVEIHFDDIPEDELETILSERCAIAPSHCKRMVQVYKRLMEQRQNLFRWAKRGAIDYKELAEQGFMLLAERVRKPDEKLIVKQVLETVMKVTIDENAIYDCSKLDEFKMYQKNNIVWTKAMKRLFMLVAQCLRFNEPVLLIGETGCGKTSVCQVLAEARYTDLYVLNCHHSTETADLLGGQRPLRNRDVLNSELKHDISEYLKNHEQHDIDLEKLDLCELVRHLDLVSKDEQNLQIDKDKVKHLSSRYKQSCTLFEWIDGPLVKAMKGGSFFLLDEISLADDSVIERLNSVLEPHRSLTLPEKGGKCIKELVAEIGFQFLATMNPGGDYGKKELSPALRNRFTEIWVPPVSSEEDLLQIISSQLIYPESKNVGLSILEFINWFFHILGNQGAIISLRDILSWVNFINVTIGQLGPKESFIQGGCLVFLDGLGSSSASRTLLSGQTLKDIRMKCLTKLKELSANFAVFESFVNFDCEPIKIHSNETHFGINYFSIPKGPYISHDITFTLHAPTTSDNAIRILRAMQVRKPILLEGSPGAGKTSLITALAAASGHKLVRINLSDQTDLIDLFGSDLPVEGGISGEFAWRDAPFLQAMKSGDWVLLDELNLASQSVLEGLNSCLDHREAIYIPELDKEFFCAKEFRVFGAQNPLHQGGGRKGLPRSFINRFTQVYIDQLTNNDLLFICKSLFPQVKEVVLEKMIEFNTRINEDIMIKCLYGRNGAPWEFNLRDIFRWLELLSKDYSLGFYSSPDEYLDLIYLQRMRTEQDRDCIISVFNEIFGQNYQRPKHPYYHIDPKFVQVGHSLLKREDSHITHSSINKLHILQSQLRPLQSLMKCVEMNWMVILTGPEASGKTNLVRLLSNLTGNPLEEFMMNNSVDTIELLGGFEQFDLSRHRQIVINELLNLTNEVTKYVLLSTHVQLSNSNFQTDNIVQTLMQLNHVLFTLKNYFKFNMRLDYSIVDYLLSILEQTISSYGLTLTIKWHAIFDKVTSLKSKENEPVSGLFEWVDGVIIKALQNGHWLLIDNANLCNPSVLDRLNSLLEPNGVLMVNEHSMINGEIRMIRPHKNFRLFMTLNPKNGELSRAMRNRGVEIALLNTEMIENRQDLTRLANSFGLWHPYFPAAMEKFINEINNMSLSSKFRPTLRWYIMIVKMVIERIQRGDNFSQALISSLRQACHCIDSHNFEVYFQDFIKTYEFDKIYFSSNMLLSSNYPFVVDGDLYKNESILAKICLQASHLLHIVLKCETSAGHNMKSIISSPLIIASECFVEMTSLEDFPIRQYWVNFVSSAMQSSHLLVNNKQNSLDYTQFLLNKVINHSLAIQLADIKSRLAYEIGLDVSYMSYQPLDITSNLPLINSIDIYTSNLCDNLKTGVIHMLWKEYSSKIKSFYLLKHILRNEYIENVAYEQAMQQKVSNMTLAQQSYCYHQGKISESQLGNKIVGVIYPFLERSRQCVLSCIERELNDDELSLLFEFINQRDFLWECLQQSSLDIGELSTCTKMLYDIIFSLYDKHQEIMRPLCDILNTLTEVTALTTGLFMKILWKHFHHISLKNMDLFLLKQELFSIESELNKYDTNQDSAYKIKIMLVDAAATLYFLDERTDADSIKLLDSIKKIPVHIRTKLADTRLKSIDCDVKPSLQDPCELFNCIMDYWSVIYEMQIMSQLQFIAAQEFKSTNVEYSTILCQISEFRDWMLINSTRKPLDFTPHQQLLWIYGNDANVPKDKAERMLNNIIQDILYGWHIKLWNSSFSNAIVDNDVTTSKFSRASHTAFSPARLFQSAFSEYYFKFTLQYIPIGSFNSALNCLENFEKQIGNKLVIKINRMNFDIACLVQHLKQVFLPLSHLFSSESWHEICRNFEIILNATKSLPVLKTNDTIVNSLDALSAALKTTHDSFFLLALDRWFIPIVNSISIIFKECASHTYDKLLVKIGRAWVFLALGFITLYVPNYPFDPTMETSFKCKQLQFMQSHLEMEINVRADFERNITGESTNNPIKNLRQNLDDVRSLLTRKSVELALRPDISQINELFRHIHYICNNVIDVTHILTLLDDLEKGNDSSVLEREILLQENTLQFIQRMNQNYPLYRDLLQPIFISIFQLKHGIRLAASSFKCWNSSHELTIFNVIKCLLSITKLGYPLECIEILASSDSLKSIKKFIFSAESITEKWDKYLEYMVVVLRCLYSHISKRGHIISKDLEFIQRIFGEIADVYVAAEDQKKKIAYEKECLYKNKTKVYSNITDEQDAEAELKRMFPDFSQDFDDTSDDNEIDNEIDDSQSKSLEDVVIVKDEIIINICTLHKMFVSDFNLYCAKCVEGCPKAIQQTFWATFSMARDLASLNNKLYPEELDDAFATCTLLGTSILKNWFVGKNEIINIYSSNNTVPELYDFYKDHNIFEAKKLIPIITNLQQRVTELIVMWPEHAILHQINNICERIKGFNLNSPIAKFLTGLEILLQKTEDWETYASRDTTIKSYQKEIIELIIQWRQLELTCWPKLLAVQEKYYELSASKWWFHLFNCIILPINDLNKQSSYDRTTTIFQQHINEIVRTLDQFLQSSKYGDFKSRLELIRCFYEHLCTLDHFSKVNAHNNSSDETYKSLYKQAADVLWNVYKYYSQFLYELDNALVDMRKPIEKDLCQFVKIASWKDINIYALKQSAQKTHRHLSKCIRKYRDVLDRPVTDIIASCQTIFPKSQLGSNSSNDVEYCTYDCPENWFPNTISIDPPATTLELQIELSKEVLPAPDRFINIDKTLKKFRYYCLNDIFLYKPLSKKPILDDFATEIIARIKTLQEQTHYIMDKDKKNYIINLKLVKKKSLVDLLKELKRIGLCKFPNTKVIKQQQDLVGYTFQLPRIQITKSLYETVESLLHKDESTSKPPTTHIFVPILQKADDYYYRIIAQMTHLRQISTTHSKDLSLQEVQKGLGFVEDLLCLLIEERKFLCELEQEYIGLSGVMVQLGSIYSAYNSHRLNAKDCGLVCLDSFDEKSVWNIKMLLDDIECMLSHSRLLFNIQKQFSKHEVSFEYEEISHNIGNLFEIISAARKRFSCVFDRIVLYPDYANGSAGIITQDIIKMAKNEIHIISTLYTYVKDLCSRHPDLSHIFQPLCEYITSKNNLFQFSKQDNYTHPSLNKETKLTLGRIVHKINNLLDEILLCIQNLRKLSAQNDIHHQHQEDMCDGYIRYEHECYLNFLKKLQLKITLDHFNEIHSQLSELMDDNRFKNDICQDLISCLLQRIFPFIQQYLIIVNGFMLNFILHHKSLCKLSLVLCNSFVIIFTKGFCMPETEMKDDESGDIDDNAQGTGIGEGDGTKDVSDEIVNEEQVLGTQNQAEKLSGEPTNPNIENNGVEMENDFEGTLESTEQLDDTDSSQEDDDLSNLDEQIGNLDDDDQNVDEKMWRDGTPEHEDSGEAVDQVHKQSDPKGEMDIVAKENYSDSKQESHQSKQSGEESLSGAEEISSEQNEQNDDEYDMQINDQTKIEFDIPPVENLDLPNDMNIDDPEDEFDNQDNGNKVHDDYDADNLDNDDLSNMHIDVPEPDAIQEPFTKDQEDSKSVNSLVTETMVDEPDSTNNMDDIDGQSDKMDDIDGQSDKMDDIDGQSGKATAIPEERSRKDSQEHLTKDQDDNKSVNSLITEAMVGEPDCTNDMDGIDGQSGKVTAIPEERSSKDSQVVRENIKHDDSSMNDIPMNDIYPSNNGENNDLDKNLGTCQERLNCNLKDVNPHRSLGDALEQWRRRLEIIDENSSSQFKQNNDLQSNIEQKLNESKNFEYIKDDDVSHDLQVMAAATEDQLKAVETIDNNDQTCNYESVYEDKEIEDSINIQNDKTICDDTGSLRQELEIKLSEWRQSDRNITKSRELGQKDENLTYDSINIQNNQSIRDDTDSLRQELEIKLSEWRQSDRNITKARELWQKYENLTYDLANGLCEQLRLILEPTLATKLKGDYRTGKRLNMKKIIPYIASNFKKDKIWLRRTKLSKRQYQVMIAVDDSKSMSETRSIQLAYETLALISKALSQLEVGDISVVSFGEKVQLLHPFDQPFSSEAGAQLIHQFTFGQNKTYVRSLMEASIELLERARNRYNGVTQRKELWQLQLIVSDGVCEDHETLKSLVRRATEAQIMVVFIIVDNKSEKDSIISMNQVKYKSVNGIMTLSMERYLNTFPFDYYVILRDINALPEILADTLRQYFSIVSQNIL</sequence>
<evidence type="ECO:0000313" key="1">
    <source>
        <dbReference type="EMBL" id="CAG8459176.1"/>
    </source>
</evidence>
<feature type="non-terminal residue" evidence="1">
    <location>
        <position position="1"/>
    </location>
</feature>
<dbReference type="EMBL" id="CAJVQC010000052">
    <property type="protein sequence ID" value="CAG8459176.1"/>
    <property type="molecule type" value="Genomic_DNA"/>
</dbReference>
<organism evidence="1 2">
    <name type="scientific">Racocetra persica</name>
    <dbReference type="NCBI Taxonomy" id="160502"/>
    <lineage>
        <taxon>Eukaryota</taxon>
        <taxon>Fungi</taxon>
        <taxon>Fungi incertae sedis</taxon>
        <taxon>Mucoromycota</taxon>
        <taxon>Glomeromycotina</taxon>
        <taxon>Glomeromycetes</taxon>
        <taxon>Diversisporales</taxon>
        <taxon>Gigasporaceae</taxon>
        <taxon>Racocetra</taxon>
    </lineage>
</organism>
<accession>A0ACA9K8C7</accession>
<proteinExistence type="predicted"/>
<evidence type="ECO:0000313" key="2">
    <source>
        <dbReference type="Proteomes" id="UP000789920"/>
    </source>
</evidence>
<reference evidence="1" key="1">
    <citation type="submission" date="2021-06" db="EMBL/GenBank/DDBJ databases">
        <authorList>
            <person name="Kallberg Y."/>
            <person name="Tangrot J."/>
            <person name="Rosling A."/>
        </authorList>
    </citation>
    <scope>NUCLEOTIDE SEQUENCE</scope>
    <source>
        <strain evidence="1">MA461A</strain>
    </source>
</reference>
<name>A0ACA9K8C7_9GLOM</name>
<keyword evidence="2" id="KW-1185">Reference proteome</keyword>
<comment type="caution">
    <text evidence="1">The sequence shown here is derived from an EMBL/GenBank/DDBJ whole genome shotgun (WGS) entry which is preliminary data.</text>
</comment>
<gene>
    <name evidence="1" type="ORF">RPERSI_LOCUS77</name>
</gene>
<protein>
    <submittedName>
        <fullName evidence="1">13569_t:CDS:1</fullName>
    </submittedName>
</protein>